<comment type="similarity">
    <text evidence="3">Belongs to the ATG2 family.</text>
</comment>
<feature type="compositionally biased region" description="Basic and acidic residues" evidence="12">
    <location>
        <begin position="209"/>
        <end position="229"/>
    </location>
</feature>
<dbReference type="GO" id="GO:0006869">
    <property type="term" value="P:lipid transport"/>
    <property type="evidence" value="ECO:0007669"/>
    <property type="project" value="UniProtKB-KW"/>
</dbReference>
<dbReference type="PANTHER" id="PTHR13190:SF1">
    <property type="entry name" value="AUTOPHAGY-RELATED 2, ISOFORM A"/>
    <property type="match status" value="1"/>
</dbReference>
<evidence type="ECO:0000256" key="3">
    <source>
        <dbReference type="ARBA" id="ARBA00009714"/>
    </source>
</evidence>
<keyword evidence="6" id="KW-0256">Endoplasmic reticulum</keyword>
<comment type="caution">
    <text evidence="14">The sequence shown here is derived from an EMBL/GenBank/DDBJ whole genome shotgun (WGS) entry which is preliminary data.</text>
</comment>
<dbReference type="GO" id="GO:0034045">
    <property type="term" value="C:phagophore assembly site membrane"/>
    <property type="evidence" value="ECO:0007669"/>
    <property type="project" value="UniProtKB-SubCell"/>
</dbReference>
<evidence type="ECO:0000256" key="11">
    <source>
        <dbReference type="ARBA" id="ARBA00024615"/>
    </source>
</evidence>
<evidence type="ECO:0000256" key="7">
    <source>
        <dbReference type="ARBA" id="ARBA00023006"/>
    </source>
</evidence>
<dbReference type="OrthoDB" id="313576at2759"/>
<feature type="compositionally biased region" description="Basic and acidic residues" evidence="12">
    <location>
        <begin position="181"/>
        <end position="200"/>
    </location>
</feature>
<dbReference type="Pfam" id="PF12624">
    <property type="entry name" value="VPS13_N"/>
    <property type="match status" value="1"/>
</dbReference>
<evidence type="ECO:0000256" key="9">
    <source>
        <dbReference type="ARBA" id="ARBA00023136"/>
    </source>
</evidence>
<dbReference type="GO" id="GO:0061709">
    <property type="term" value="P:reticulophagy"/>
    <property type="evidence" value="ECO:0007669"/>
    <property type="project" value="TreeGrafter"/>
</dbReference>
<protein>
    <recommendedName>
        <fullName evidence="4">Autophagy-related protein 2</fullName>
    </recommendedName>
</protein>
<dbReference type="GO" id="GO:0043495">
    <property type="term" value="F:protein-membrane adaptor activity"/>
    <property type="evidence" value="ECO:0007669"/>
    <property type="project" value="TreeGrafter"/>
</dbReference>
<evidence type="ECO:0000256" key="1">
    <source>
        <dbReference type="ARBA" id="ARBA00004406"/>
    </source>
</evidence>
<evidence type="ECO:0000256" key="8">
    <source>
        <dbReference type="ARBA" id="ARBA00023055"/>
    </source>
</evidence>
<keyword evidence="7" id="KW-0072">Autophagy</keyword>
<sequence>MVIKSKIYDFLKKNLGEYLYGFEKNQLDVGLLSGHIDLVNVNFRPDKVNELLGSHGLPVHIKAGLIGKLRFKCHYSSFLTSPMEVELDELLLVFGPISHIYKEKTRLQDNDEESLLWQIEKEQEILDYVKGRKNPSQVLENSSSECEIPHRKRKKKDDEEQEQDIDKSNSKKHKSKKNRKKDRESNDENAQRRNEEEVKSSHRHRSKRKGSENVNDKKDEYSDIADDGKLKKRNNKSQIKKSESGKGSEIQTSDIEPGRFTYESNNHSRINTKENQDSSFQEIEEKGFIEKYFTKVLKNLTLTVKTVHISYEDETYPYENPHSLGFSLEKLEVKNINFEWFLQGNKFNKRQPRKNSTVKEILITNAAIYIYLMASVVIPTSLWEGTFDSEIGIFDAFPAYEVRDLIIQQSKTLSKSHPSTFLEPTQAKICVTFNDEIPNLKAVGLIENVSCKFTPAMAECMRNFFDYCTNVQIWPLVMRYRPYERIPERPEKRERRKERKKRRELVRLWFQYAFAFVKTKRAAVKYVQERKKERELIKNLEAQEKIREKIMMRKIKEPVQEKSPSPAVVEVQKQTSLFSFNKQRKIPGASGIKLDEIVKDYNNKKPLPLAPVKLSRRPYDGEEYFPKTLNNSELEFCLGNFSLSIVDEETGITMNFSLSDLAGNITTLLDEMSGVLSLSEFVLTISDQTKSTEAIRCSGKKTDKNSLESAFKTKFIYRPGEIFIPNDIFTTLNKYETCIEVANFTMTYTHNILNHFFLVKEALNLDKVFRENMNQKFVKETIKGLKKKKIPKVFGVELKQLALCKKIACDLVDYQKKLEEKIVDINSTITTMLFNFEVNIESGKIHFHDFSPSAMMSLIVPNIKIAAGKNKEQAFFSALGIDVKTGSTPAALYDFITTLANMMCEKINQITTLTSFKRVS</sequence>
<evidence type="ECO:0000259" key="13">
    <source>
        <dbReference type="Pfam" id="PF12624"/>
    </source>
</evidence>
<dbReference type="AlphaFoldDB" id="A0A1R2BGN1"/>
<dbReference type="Proteomes" id="UP000187209">
    <property type="component" value="Unassembled WGS sequence"/>
</dbReference>
<evidence type="ECO:0000256" key="10">
    <source>
        <dbReference type="ARBA" id="ARBA00024479"/>
    </source>
</evidence>
<comment type="subcellular location">
    <subcellularLocation>
        <location evidence="1">Endoplasmic reticulum membrane</location>
        <topology evidence="1">Peripheral membrane protein</topology>
    </subcellularLocation>
    <subcellularLocation>
        <location evidence="2">Preautophagosomal structure membrane</location>
        <topology evidence="2">Peripheral membrane protein</topology>
    </subcellularLocation>
</comment>
<dbReference type="GO" id="GO:0000422">
    <property type="term" value="P:autophagy of mitochondrion"/>
    <property type="evidence" value="ECO:0007669"/>
    <property type="project" value="TreeGrafter"/>
</dbReference>
<feature type="domain" description="Chorein N-terminal" evidence="13">
    <location>
        <begin position="7"/>
        <end position="557"/>
    </location>
</feature>
<dbReference type="EMBL" id="MPUH01000661">
    <property type="protein sequence ID" value="OMJ75937.1"/>
    <property type="molecule type" value="Genomic_DNA"/>
</dbReference>
<accession>A0A1R2BGN1</accession>
<feature type="compositionally biased region" description="Basic residues" evidence="12">
    <location>
        <begin position="230"/>
        <end position="239"/>
    </location>
</feature>
<evidence type="ECO:0000256" key="5">
    <source>
        <dbReference type="ARBA" id="ARBA00022448"/>
    </source>
</evidence>
<dbReference type="GO" id="GO:0034727">
    <property type="term" value="P:piecemeal microautophagy of the nucleus"/>
    <property type="evidence" value="ECO:0007669"/>
    <property type="project" value="TreeGrafter"/>
</dbReference>
<keyword evidence="8" id="KW-0445">Lipid transport</keyword>
<feature type="compositionally biased region" description="Polar residues" evidence="12">
    <location>
        <begin position="134"/>
        <end position="145"/>
    </location>
</feature>
<organism evidence="14 15">
    <name type="scientific">Stentor coeruleus</name>
    <dbReference type="NCBI Taxonomy" id="5963"/>
    <lineage>
        <taxon>Eukaryota</taxon>
        <taxon>Sar</taxon>
        <taxon>Alveolata</taxon>
        <taxon>Ciliophora</taxon>
        <taxon>Postciliodesmatophora</taxon>
        <taxon>Heterotrichea</taxon>
        <taxon>Heterotrichida</taxon>
        <taxon>Stentoridae</taxon>
        <taxon>Stentor</taxon>
    </lineage>
</organism>
<dbReference type="PANTHER" id="PTHR13190">
    <property type="entry name" value="AUTOPHAGY-RELATED 2, ISOFORM A"/>
    <property type="match status" value="1"/>
</dbReference>
<comment type="catalytic activity">
    <reaction evidence="10">
        <text>a 1,2-diacyl-sn-glycero-3-phospho-L-serine(in) = a 1,2-diacyl-sn-glycero-3-phospho-L-serine(out)</text>
        <dbReference type="Rhea" id="RHEA:38663"/>
        <dbReference type="ChEBI" id="CHEBI:57262"/>
    </reaction>
</comment>
<dbReference type="GO" id="GO:0061723">
    <property type="term" value="P:glycophagy"/>
    <property type="evidence" value="ECO:0007669"/>
    <property type="project" value="TreeGrafter"/>
</dbReference>
<dbReference type="GO" id="GO:0061908">
    <property type="term" value="C:phagophore"/>
    <property type="evidence" value="ECO:0007669"/>
    <property type="project" value="TreeGrafter"/>
</dbReference>
<evidence type="ECO:0000256" key="12">
    <source>
        <dbReference type="SAM" id="MobiDB-lite"/>
    </source>
</evidence>
<evidence type="ECO:0000256" key="4">
    <source>
        <dbReference type="ARBA" id="ARBA00018070"/>
    </source>
</evidence>
<keyword evidence="9" id="KW-0472">Membrane</keyword>
<keyword evidence="5" id="KW-0813">Transport</keyword>
<evidence type="ECO:0000256" key="2">
    <source>
        <dbReference type="ARBA" id="ARBA00004623"/>
    </source>
</evidence>
<evidence type="ECO:0000313" key="15">
    <source>
        <dbReference type="Proteomes" id="UP000187209"/>
    </source>
</evidence>
<feature type="region of interest" description="Disordered" evidence="12">
    <location>
        <begin position="134"/>
        <end position="265"/>
    </location>
</feature>
<evidence type="ECO:0000256" key="6">
    <source>
        <dbReference type="ARBA" id="ARBA00022824"/>
    </source>
</evidence>
<gene>
    <name evidence="14" type="ORF">SteCoe_24833</name>
</gene>
<feature type="compositionally biased region" description="Basic residues" evidence="12">
    <location>
        <begin position="170"/>
        <end position="180"/>
    </location>
</feature>
<reference evidence="14 15" key="1">
    <citation type="submission" date="2016-11" db="EMBL/GenBank/DDBJ databases">
        <title>The macronuclear genome of Stentor coeruleus: a giant cell with tiny introns.</title>
        <authorList>
            <person name="Slabodnick M."/>
            <person name="Ruby J.G."/>
            <person name="Reiff S.B."/>
            <person name="Swart E.C."/>
            <person name="Gosai S."/>
            <person name="Prabakaran S."/>
            <person name="Witkowska E."/>
            <person name="Larue G.E."/>
            <person name="Fisher S."/>
            <person name="Freeman R.M."/>
            <person name="Gunawardena J."/>
            <person name="Chu W."/>
            <person name="Stover N.A."/>
            <person name="Gregory B.D."/>
            <person name="Nowacki M."/>
            <person name="Derisi J."/>
            <person name="Roy S.W."/>
            <person name="Marshall W.F."/>
            <person name="Sood P."/>
        </authorList>
    </citation>
    <scope>NUCLEOTIDE SEQUENCE [LARGE SCALE GENOMIC DNA]</scope>
    <source>
        <strain evidence="14">WM001</strain>
    </source>
</reference>
<dbReference type="GO" id="GO:0000045">
    <property type="term" value="P:autophagosome assembly"/>
    <property type="evidence" value="ECO:0007669"/>
    <property type="project" value="TreeGrafter"/>
</dbReference>
<proteinExistence type="inferred from homology"/>
<dbReference type="GO" id="GO:0032266">
    <property type="term" value="F:phosphatidylinositol-3-phosphate binding"/>
    <property type="evidence" value="ECO:0007669"/>
    <property type="project" value="TreeGrafter"/>
</dbReference>
<comment type="catalytic activity">
    <reaction evidence="11">
        <text>a 1,2-diacyl-sn-glycero-3-phosphoethanolamine(in) = a 1,2-diacyl-sn-glycero-3-phosphoethanolamine(out)</text>
        <dbReference type="Rhea" id="RHEA:38895"/>
        <dbReference type="ChEBI" id="CHEBI:64612"/>
    </reaction>
</comment>
<name>A0A1R2BGN1_9CILI</name>
<evidence type="ECO:0000313" key="14">
    <source>
        <dbReference type="EMBL" id="OMJ75937.1"/>
    </source>
</evidence>
<keyword evidence="15" id="KW-1185">Reference proteome</keyword>
<dbReference type="GO" id="GO:0005789">
    <property type="term" value="C:endoplasmic reticulum membrane"/>
    <property type="evidence" value="ECO:0007669"/>
    <property type="project" value="UniProtKB-SubCell"/>
</dbReference>
<dbReference type="InterPro" id="IPR026849">
    <property type="entry name" value="ATG2"/>
</dbReference>
<dbReference type="InterPro" id="IPR026854">
    <property type="entry name" value="VPS13_N"/>
</dbReference>